<organism evidence="5 6">
    <name type="scientific">Rhododendron simsii</name>
    <name type="common">Sims's rhododendron</name>
    <dbReference type="NCBI Taxonomy" id="118357"/>
    <lineage>
        <taxon>Eukaryota</taxon>
        <taxon>Viridiplantae</taxon>
        <taxon>Streptophyta</taxon>
        <taxon>Embryophyta</taxon>
        <taxon>Tracheophyta</taxon>
        <taxon>Spermatophyta</taxon>
        <taxon>Magnoliopsida</taxon>
        <taxon>eudicotyledons</taxon>
        <taxon>Gunneridae</taxon>
        <taxon>Pentapetalae</taxon>
        <taxon>asterids</taxon>
        <taxon>Ericales</taxon>
        <taxon>Ericaceae</taxon>
        <taxon>Ericoideae</taxon>
        <taxon>Rhodoreae</taxon>
        <taxon>Rhododendron</taxon>
    </lineage>
</organism>
<reference evidence="5" key="1">
    <citation type="submission" date="2019-11" db="EMBL/GenBank/DDBJ databases">
        <authorList>
            <person name="Liu Y."/>
            <person name="Hou J."/>
            <person name="Li T.-Q."/>
            <person name="Guan C.-H."/>
            <person name="Wu X."/>
            <person name="Wu H.-Z."/>
            <person name="Ling F."/>
            <person name="Zhang R."/>
            <person name="Shi X.-G."/>
            <person name="Ren J.-P."/>
            <person name="Chen E.-F."/>
            <person name="Sun J.-M."/>
        </authorList>
    </citation>
    <scope>NUCLEOTIDE SEQUENCE</scope>
    <source>
        <strain evidence="5">Adult_tree_wgs_1</strain>
        <tissue evidence="5">Leaves</tissue>
    </source>
</reference>
<name>A0A834L4U5_RHOSS</name>
<feature type="compositionally biased region" description="Low complexity" evidence="3">
    <location>
        <begin position="51"/>
        <end position="68"/>
    </location>
</feature>
<keyword evidence="1" id="KW-0677">Repeat</keyword>
<dbReference type="GO" id="GO:0003725">
    <property type="term" value="F:double-stranded RNA binding"/>
    <property type="evidence" value="ECO:0007669"/>
    <property type="project" value="InterPro"/>
</dbReference>
<feature type="domain" description="DRBM" evidence="4">
    <location>
        <begin position="2"/>
        <end position="78"/>
    </location>
</feature>
<dbReference type="InterPro" id="IPR044450">
    <property type="entry name" value="AtDRB-like_DSRM_1"/>
</dbReference>
<proteinExistence type="predicted"/>
<dbReference type="InterPro" id="IPR014782">
    <property type="entry name" value="Peptidase_M1_dom"/>
</dbReference>
<dbReference type="AlphaFoldDB" id="A0A834L4U5"/>
<sequence length="397" mass="43403">MYKNQLQELAQRSCFNLPSYTCIREGPDHAPRFKSIVNFNGDTFESPNCCSARPSTPTPRSHSTPSPTAAPLSLAARILLGFSSLLGGPAAKHTQNQTQCRLIHQLPTGSRHAPLAAICSREPHLKLPWLLEEAGSSLIRHTGLGCRGAWGPGGKNRLPTARKPLGSHKQARGELCLELCKGHNEAYEEELLDYEEEDEKAPDSINNKPSGESAKKGAMENKSLNIFNSKLVLPSPETATDADYAAILGVIGHEYFRNWTGYRVTCRDWFQLSLKEFSSDMGSSMVKRIADVLRLRNYQFPQCKFCGREGTVLMVTGHGRPLTHTLTRDTNLPSLGFASAFSPVCSPHVKTSAYSLLVRADVVPQPPPSHLFESSTPDTRLPSIVQASNIAIPSSSG</sequence>
<dbReference type="Gene3D" id="1.10.390.10">
    <property type="entry name" value="Neutral Protease Domain 2"/>
    <property type="match status" value="1"/>
</dbReference>
<dbReference type="InterPro" id="IPR014720">
    <property type="entry name" value="dsRBD_dom"/>
</dbReference>
<gene>
    <name evidence="5" type="ORF">RHSIM_RhsimUnG0058500</name>
</gene>
<feature type="region of interest" description="Disordered" evidence="3">
    <location>
        <begin position="195"/>
        <end position="217"/>
    </location>
</feature>
<dbReference type="Gene3D" id="3.30.160.20">
    <property type="match status" value="1"/>
</dbReference>
<evidence type="ECO:0000256" key="2">
    <source>
        <dbReference type="ARBA" id="ARBA00022884"/>
    </source>
</evidence>
<dbReference type="SUPFAM" id="SSF54768">
    <property type="entry name" value="dsRNA-binding domain-like"/>
    <property type="match status" value="1"/>
</dbReference>
<dbReference type="Pfam" id="PF01433">
    <property type="entry name" value="Peptidase_M1"/>
    <property type="match status" value="1"/>
</dbReference>
<dbReference type="EMBL" id="WJXA01000151">
    <property type="protein sequence ID" value="KAF7115340.1"/>
    <property type="molecule type" value="Genomic_DNA"/>
</dbReference>
<dbReference type="GO" id="GO:0008237">
    <property type="term" value="F:metallopeptidase activity"/>
    <property type="evidence" value="ECO:0007669"/>
    <property type="project" value="InterPro"/>
</dbReference>
<accession>A0A834L4U5</accession>
<comment type="caution">
    <text evidence="5">The sequence shown here is derived from an EMBL/GenBank/DDBJ whole genome shotgun (WGS) entry which is preliminary data.</text>
</comment>
<protein>
    <recommendedName>
        <fullName evidence="4">DRBM domain-containing protein</fullName>
    </recommendedName>
</protein>
<keyword evidence="2" id="KW-0694">RNA-binding</keyword>
<dbReference type="GO" id="GO:0008270">
    <property type="term" value="F:zinc ion binding"/>
    <property type="evidence" value="ECO:0007669"/>
    <property type="project" value="InterPro"/>
</dbReference>
<dbReference type="InterPro" id="IPR027268">
    <property type="entry name" value="Peptidase_M4/M1_CTD_sf"/>
</dbReference>
<evidence type="ECO:0000256" key="3">
    <source>
        <dbReference type="SAM" id="MobiDB-lite"/>
    </source>
</evidence>
<keyword evidence="6" id="KW-1185">Reference proteome</keyword>
<dbReference type="SUPFAM" id="SSF55486">
    <property type="entry name" value="Metalloproteases ('zincins'), catalytic domain"/>
    <property type="match status" value="1"/>
</dbReference>
<evidence type="ECO:0000259" key="4">
    <source>
        <dbReference type="SMART" id="SM00358"/>
    </source>
</evidence>
<feature type="region of interest" description="Disordered" evidence="3">
    <location>
        <begin position="48"/>
        <end position="68"/>
    </location>
</feature>
<dbReference type="GO" id="GO:0009507">
    <property type="term" value="C:chloroplast"/>
    <property type="evidence" value="ECO:0007669"/>
    <property type="project" value="TreeGrafter"/>
</dbReference>
<dbReference type="CDD" id="cd19907">
    <property type="entry name" value="DSRM_AtDRB-like_rpt1"/>
    <property type="match status" value="1"/>
</dbReference>
<evidence type="ECO:0000313" key="6">
    <source>
        <dbReference type="Proteomes" id="UP000626092"/>
    </source>
</evidence>
<dbReference type="Pfam" id="PF00035">
    <property type="entry name" value="dsrm"/>
    <property type="match status" value="1"/>
</dbReference>
<dbReference type="PANTHER" id="PTHR46322:SF1">
    <property type="entry name" value="PUROMYCIN-SENSITIVE AMINOPEPTIDASE"/>
    <property type="match status" value="1"/>
</dbReference>
<dbReference type="Proteomes" id="UP000626092">
    <property type="component" value="Unassembled WGS sequence"/>
</dbReference>
<dbReference type="PANTHER" id="PTHR46322">
    <property type="entry name" value="PUROMYCIN-SENSITIVE AMINOPEPTIDASE"/>
    <property type="match status" value="1"/>
</dbReference>
<dbReference type="SMART" id="SM00358">
    <property type="entry name" value="DSRM"/>
    <property type="match status" value="1"/>
</dbReference>
<evidence type="ECO:0000256" key="1">
    <source>
        <dbReference type="ARBA" id="ARBA00022737"/>
    </source>
</evidence>
<evidence type="ECO:0000313" key="5">
    <source>
        <dbReference type="EMBL" id="KAF7115340.1"/>
    </source>
</evidence>
<dbReference type="OrthoDB" id="1682989at2759"/>
<dbReference type="InterPro" id="IPR012779">
    <property type="entry name" value="Peptidase_M1_pepN"/>
</dbReference>